<dbReference type="Pfam" id="PF06452">
    <property type="entry name" value="CBM9_1"/>
    <property type="match status" value="1"/>
</dbReference>
<sequence length="379" mass="43955">MKILNLLTLKDNFLSKTGALLLAGAFTGMISPNIFAQAPPIPKNYVCYQPKSKIIIDGKLDEKSWKQAEWTDLFEDIEGPKKPAPLQKTRAKMLWDEQYLYIAAEIEEEDIWAYQNQKDQVVFMENDFEVFIDPDGDTHNYYELEINAINNSFDLFLPKPYRNGGRAAIPWNIDGLKSAVTIDGTLNDISKRDKKWILEIAIPHASLKHEDIPAVIPTDGSLWRINFSRVNWHHDFEDGKYLRKKNPETKRNLPEFNWVWSPQGVINMHVPERWGYLLFAKETVGKKKVPFQLPYVEKMKLMAREVYEKQREYFRVHKHYAANIDELHLDNVSESDRKVNIFETEGSGNHFKVLVSNEKENKKVSVAMDGLVTVSDLKP</sequence>
<protein>
    <recommendedName>
        <fullName evidence="1">Carbohydrate-binding domain-containing protein</fullName>
    </recommendedName>
</protein>
<comment type="caution">
    <text evidence="2">The sequence shown here is derived from an EMBL/GenBank/DDBJ whole genome shotgun (WGS) entry which is preliminary data.</text>
</comment>
<dbReference type="SUPFAM" id="SSF49344">
    <property type="entry name" value="CBD9-like"/>
    <property type="match status" value="1"/>
</dbReference>
<reference evidence="2" key="1">
    <citation type="submission" date="2021-04" db="EMBL/GenBank/DDBJ databases">
        <authorList>
            <person name="Rodrigo-Torres L."/>
            <person name="Arahal R. D."/>
            <person name="Lucena T."/>
        </authorList>
    </citation>
    <scope>NUCLEOTIDE SEQUENCE</scope>
    <source>
        <strain evidence="2">CECT 9275</strain>
    </source>
</reference>
<dbReference type="AlphaFoldDB" id="A0A916JDI3"/>
<evidence type="ECO:0000313" key="2">
    <source>
        <dbReference type="EMBL" id="CAG5003430.1"/>
    </source>
</evidence>
<dbReference type="Proteomes" id="UP000680038">
    <property type="component" value="Unassembled WGS sequence"/>
</dbReference>
<evidence type="ECO:0000313" key="3">
    <source>
        <dbReference type="Proteomes" id="UP000680038"/>
    </source>
</evidence>
<dbReference type="CDD" id="cd09620">
    <property type="entry name" value="CBM9_like_3"/>
    <property type="match status" value="1"/>
</dbReference>
<name>A0A916JDI3_9BACT</name>
<dbReference type="InterPro" id="IPR010502">
    <property type="entry name" value="Carb-bd_dom_fam9"/>
</dbReference>
<keyword evidence="3" id="KW-1185">Reference proteome</keyword>
<dbReference type="PANTHER" id="PTHR35532:SF5">
    <property type="entry name" value="CARBOHYDRATE-BINDING DOMAIN-CONTAINING PROTEIN"/>
    <property type="match status" value="1"/>
</dbReference>
<evidence type="ECO:0000259" key="1">
    <source>
        <dbReference type="Pfam" id="PF06452"/>
    </source>
</evidence>
<accession>A0A916JDI3</accession>
<dbReference type="Gene3D" id="2.60.40.1190">
    <property type="match status" value="1"/>
</dbReference>
<dbReference type="PANTHER" id="PTHR35532">
    <property type="entry name" value="SIMILAR TO POLYHYDROXYALKANOATE DEPOLYMERASE"/>
    <property type="match status" value="1"/>
</dbReference>
<dbReference type="EMBL" id="CAJRAF010000002">
    <property type="protein sequence ID" value="CAG5003430.1"/>
    <property type="molecule type" value="Genomic_DNA"/>
</dbReference>
<feature type="domain" description="Carbohydrate-binding" evidence="1">
    <location>
        <begin position="56"/>
        <end position="148"/>
    </location>
</feature>
<dbReference type="GO" id="GO:0030246">
    <property type="term" value="F:carbohydrate binding"/>
    <property type="evidence" value="ECO:0007669"/>
    <property type="project" value="InterPro"/>
</dbReference>
<gene>
    <name evidence="2" type="ORF">DYBT9275_03151</name>
</gene>
<proteinExistence type="predicted"/>
<dbReference type="GO" id="GO:0004553">
    <property type="term" value="F:hydrolase activity, hydrolyzing O-glycosyl compounds"/>
    <property type="evidence" value="ECO:0007669"/>
    <property type="project" value="InterPro"/>
</dbReference>
<dbReference type="GO" id="GO:0016052">
    <property type="term" value="P:carbohydrate catabolic process"/>
    <property type="evidence" value="ECO:0007669"/>
    <property type="project" value="InterPro"/>
</dbReference>
<organism evidence="2 3">
    <name type="scientific">Dyadobacter helix</name>
    <dbReference type="NCBI Taxonomy" id="2822344"/>
    <lineage>
        <taxon>Bacteria</taxon>
        <taxon>Pseudomonadati</taxon>
        <taxon>Bacteroidota</taxon>
        <taxon>Cytophagia</taxon>
        <taxon>Cytophagales</taxon>
        <taxon>Spirosomataceae</taxon>
        <taxon>Dyadobacter</taxon>
    </lineage>
</organism>